<dbReference type="RefSeq" id="WP_264247946.1">
    <property type="nucleotide sequence ID" value="NZ_CP107567.1"/>
</dbReference>
<dbReference type="EMBL" id="CP107567">
    <property type="protein sequence ID" value="UYQ65076.1"/>
    <property type="molecule type" value="Genomic_DNA"/>
</dbReference>
<proteinExistence type="predicted"/>
<evidence type="ECO:0000313" key="1">
    <source>
        <dbReference type="EMBL" id="UYQ65076.1"/>
    </source>
</evidence>
<name>A0ABY6IDX1_STRPE</name>
<accession>A0ABY6IDX1</accession>
<reference evidence="1" key="1">
    <citation type="submission" date="2022-10" db="EMBL/GenBank/DDBJ databases">
        <title>Cytochrome P450 Catalyzes Benzene Ring Formation in the Biosynthesis of Trialkyl-Substituted Aromatic Polyketides.</title>
        <authorList>
            <person name="Zhao E."/>
            <person name="Ge H."/>
        </authorList>
    </citation>
    <scope>NUCLEOTIDE SEQUENCE</scope>
    <source>
        <strain evidence="1">NA0869</strain>
    </source>
</reference>
<gene>
    <name evidence="1" type="ORF">OGH68_28855</name>
</gene>
<keyword evidence="2" id="KW-1185">Reference proteome</keyword>
<sequence>MARAVLERYQGMEQPVAGLDAVLGAVARRLREAGETWTPPRG</sequence>
<organism evidence="1 2">
    <name type="scientific">Streptomyces peucetius</name>
    <dbReference type="NCBI Taxonomy" id="1950"/>
    <lineage>
        <taxon>Bacteria</taxon>
        <taxon>Bacillati</taxon>
        <taxon>Actinomycetota</taxon>
        <taxon>Actinomycetes</taxon>
        <taxon>Kitasatosporales</taxon>
        <taxon>Streptomycetaceae</taxon>
        <taxon>Streptomyces</taxon>
    </lineage>
</organism>
<dbReference type="Proteomes" id="UP001163878">
    <property type="component" value="Chromosome"/>
</dbReference>
<evidence type="ECO:0000313" key="2">
    <source>
        <dbReference type="Proteomes" id="UP001163878"/>
    </source>
</evidence>
<protein>
    <submittedName>
        <fullName evidence="1">Uncharacterized protein</fullName>
    </submittedName>
</protein>